<keyword evidence="1" id="KW-0732">Signal</keyword>
<dbReference type="InterPro" id="IPR019545">
    <property type="entry name" value="DM13_domain"/>
</dbReference>
<proteinExistence type="predicted"/>
<protein>
    <submittedName>
        <fullName evidence="3">Electron transfer protein</fullName>
    </submittedName>
</protein>
<name>A0A401ICZ4_APHSA</name>
<dbReference type="PROSITE" id="PS51549">
    <property type="entry name" value="DM13"/>
    <property type="match status" value="1"/>
</dbReference>
<evidence type="ECO:0000313" key="4">
    <source>
        <dbReference type="Proteomes" id="UP000287247"/>
    </source>
</evidence>
<feature type="domain" description="DM13" evidence="2">
    <location>
        <begin position="56"/>
        <end position="161"/>
    </location>
</feature>
<gene>
    <name evidence="3" type="ORF">AsFPU1_0503</name>
</gene>
<feature type="chain" id="PRO_5019128886" evidence="1">
    <location>
        <begin position="35"/>
        <end position="161"/>
    </location>
</feature>
<dbReference type="Proteomes" id="UP000287247">
    <property type="component" value="Unassembled WGS sequence"/>
</dbReference>
<accession>A0A401ICZ4</accession>
<evidence type="ECO:0000259" key="2">
    <source>
        <dbReference type="PROSITE" id="PS51549"/>
    </source>
</evidence>
<dbReference type="AlphaFoldDB" id="A0A401ICZ4"/>
<comment type="caution">
    <text evidence="3">The sequence shown here is derived from an EMBL/GenBank/DDBJ whole genome shotgun (WGS) entry which is preliminary data.</text>
</comment>
<dbReference type="OrthoDB" id="463944at2"/>
<dbReference type="RefSeq" id="WP_124974663.1">
    <property type="nucleotide sequence ID" value="NZ_BDQK01000001.1"/>
</dbReference>
<sequence length="161" mass="17370">MTLLQNTRLLLTASFVSTVILSSNLLQTLTPVNAAEVVQSNPSTLIAQSRSGIRMGTFVKAEAPTTGTAKIVKEGGQNYLEIDSAFSTNDQAPDLHVLLDPNANPPKSYSNMNGYVNLGKLHKVKGAQRYPIPSAIDLSKFKSVVIWCRMANATMGYATLK</sequence>
<keyword evidence="4" id="KW-1185">Reference proteome</keyword>
<organism evidence="3 4">
    <name type="scientific">Aphanothece sacrum FPU1</name>
    <dbReference type="NCBI Taxonomy" id="1920663"/>
    <lineage>
        <taxon>Bacteria</taxon>
        <taxon>Bacillati</taxon>
        <taxon>Cyanobacteriota</taxon>
        <taxon>Cyanophyceae</taxon>
        <taxon>Oscillatoriophycideae</taxon>
        <taxon>Chroococcales</taxon>
        <taxon>Aphanothecaceae</taxon>
        <taxon>Aphanothece</taxon>
    </lineage>
</organism>
<dbReference type="Pfam" id="PF10517">
    <property type="entry name" value="DM13"/>
    <property type="match status" value="1"/>
</dbReference>
<dbReference type="EMBL" id="BDQK01000001">
    <property type="protein sequence ID" value="GBF79111.1"/>
    <property type="molecule type" value="Genomic_DNA"/>
</dbReference>
<evidence type="ECO:0000313" key="3">
    <source>
        <dbReference type="EMBL" id="GBF79111.1"/>
    </source>
</evidence>
<feature type="signal peptide" evidence="1">
    <location>
        <begin position="1"/>
        <end position="34"/>
    </location>
</feature>
<evidence type="ECO:0000256" key="1">
    <source>
        <dbReference type="SAM" id="SignalP"/>
    </source>
</evidence>
<reference evidence="4" key="1">
    <citation type="submission" date="2017-05" db="EMBL/GenBank/DDBJ databases">
        <title>Physiological properties and genetic analysis related to exopolysaccharide production of fresh-water unicellular cyanobacterium Aphanothece sacrum, Suizenji Nori, that has been cultured as a food source in Japan.</title>
        <authorList>
            <person name="Kanesaki Y."/>
            <person name="Yoshikawa S."/>
            <person name="Ohki K."/>
        </authorList>
    </citation>
    <scope>NUCLEOTIDE SEQUENCE [LARGE SCALE GENOMIC DNA]</scope>
    <source>
        <strain evidence="4">FPU1</strain>
    </source>
</reference>